<accession>A0ABW5R296</accession>
<reference evidence="2" key="1">
    <citation type="journal article" date="2019" name="Int. J. Syst. Evol. Microbiol.">
        <title>The Global Catalogue of Microorganisms (GCM) 10K type strain sequencing project: providing services to taxonomists for standard genome sequencing and annotation.</title>
        <authorList>
            <consortium name="The Broad Institute Genomics Platform"/>
            <consortium name="The Broad Institute Genome Sequencing Center for Infectious Disease"/>
            <person name="Wu L."/>
            <person name="Ma J."/>
        </authorList>
    </citation>
    <scope>NUCLEOTIDE SEQUENCE [LARGE SCALE GENOMIC DNA]</scope>
    <source>
        <strain evidence="2">TISTR 1827</strain>
    </source>
</reference>
<sequence>MTPAAKLPDKIENDEQYDELLARIVKGAQTIEDPLLDPNDRQRYMKAYDKMVSVAMAYRFKSGGEANGEEAAHAEG</sequence>
<comment type="caution">
    <text evidence="1">The sequence shown here is derived from an EMBL/GenBank/DDBJ whole genome shotgun (WGS) entry which is preliminary data.</text>
</comment>
<evidence type="ECO:0000313" key="1">
    <source>
        <dbReference type="EMBL" id="MFD2662839.1"/>
    </source>
</evidence>
<keyword evidence="2" id="KW-1185">Reference proteome</keyword>
<dbReference type="RefSeq" id="WP_379277738.1">
    <property type="nucleotide sequence ID" value="NZ_JBHUGT010000030.1"/>
</dbReference>
<dbReference type="Proteomes" id="UP001597493">
    <property type="component" value="Unassembled WGS sequence"/>
</dbReference>
<evidence type="ECO:0000313" key="2">
    <source>
        <dbReference type="Proteomes" id="UP001597493"/>
    </source>
</evidence>
<dbReference type="EMBL" id="JBHUMY010000032">
    <property type="protein sequence ID" value="MFD2662839.1"/>
    <property type="molecule type" value="Genomic_DNA"/>
</dbReference>
<organism evidence="1 2">
    <name type="scientific">Paenibacillus thailandensis</name>
    <dbReference type="NCBI Taxonomy" id="393250"/>
    <lineage>
        <taxon>Bacteria</taxon>
        <taxon>Bacillati</taxon>
        <taxon>Bacillota</taxon>
        <taxon>Bacilli</taxon>
        <taxon>Bacillales</taxon>
        <taxon>Paenibacillaceae</taxon>
        <taxon>Paenibacillus</taxon>
    </lineage>
</organism>
<protein>
    <submittedName>
        <fullName evidence="1">Uncharacterized protein</fullName>
    </submittedName>
</protein>
<gene>
    <name evidence="1" type="ORF">ACFSW5_21525</name>
</gene>
<name>A0ABW5R296_9BACL</name>
<proteinExistence type="predicted"/>